<dbReference type="Pfam" id="PF13020">
    <property type="entry name" value="NOV_C"/>
    <property type="match status" value="1"/>
</dbReference>
<dbReference type="Proteomes" id="UP000195696">
    <property type="component" value="Unassembled WGS sequence"/>
</dbReference>
<dbReference type="InterPro" id="IPR052957">
    <property type="entry name" value="Auxin_embryo_med"/>
</dbReference>
<dbReference type="SUPFAM" id="SSF55874">
    <property type="entry name" value="ATPase domain of HSP90 chaperone/DNA topoisomerase II/histidine kinase"/>
    <property type="match status" value="1"/>
</dbReference>
<accession>A0A1G4EK02</accession>
<evidence type="ECO:0000259" key="1">
    <source>
        <dbReference type="Pfam" id="PF13020"/>
    </source>
</evidence>
<gene>
    <name evidence="2" type="ORF">BWGO95_00311</name>
</gene>
<protein>
    <recommendedName>
        <fullName evidence="1">Protein NO VEIN C-terminal domain-containing protein</fullName>
    </recommendedName>
</protein>
<evidence type="ECO:0000313" key="2">
    <source>
        <dbReference type="EMBL" id="SCB66376.1"/>
    </source>
</evidence>
<dbReference type="InterPro" id="IPR024975">
    <property type="entry name" value="NOV_C"/>
</dbReference>
<dbReference type="EMBL" id="FMAK01000013">
    <property type="protein sequence ID" value="SCB66376.1"/>
    <property type="molecule type" value="Genomic_DNA"/>
</dbReference>
<name>A0A1G4EK02_BACMY</name>
<dbReference type="PANTHER" id="PTHR32387">
    <property type="entry name" value="WU:FJ29H11"/>
    <property type="match status" value="1"/>
</dbReference>
<dbReference type="PANTHER" id="PTHR32387:SF0">
    <property type="entry name" value="PROTEIN NO VEIN"/>
    <property type="match status" value="1"/>
</dbReference>
<dbReference type="InterPro" id="IPR036890">
    <property type="entry name" value="HATPase_C_sf"/>
</dbReference>
<organism evidence="2 3">
    <name type="scientific">Bacillus mycoides</name>
    <dbReference type="NCBI Taxonomy" id="1405"/>
    <lineage>
        <taxon>Bacteria</taxon>
        <taxon>Bacillati</taxon>
        <taxon>Bacillota</taxon>
        <taxon>Bacilli</taxon>
        <taxon>Bacillales</taxon>
        <taxon>Bacillaceae</taxon>
        <taxon>Bacillus</taxon>
        <taxon>Bacillus cereus group</taxon>
    </lineage>
</organism>
<proteinExistence type="predicted"/>
<reference evidence="2 3" key="1">
    <citation type="submission" date="2016-08" db="EMBL/GenBank/DDBJ databases">
        <authorList>
            <person name="Seilhamer J.J."/>
        </authorList>
    </citation>
    <scope>NUCLEOTIDE SEQUENCE [LARGE SCALE GENOMIC DNA]</scope>
    <source>
        <strain evidence="2 3">SDA_GO95</strain>
    </source>
</reference>
<sequence length="701" mass="80746">MIMSNLLRNTIERLSQEFLLEAENSPHLFADMAAMESYMAESYGERVFIEMLQNADDAQSTAFYVCEVNGHVFIANNGKPFDDKDVRSICRSGASEKKRGETIGYRGVGFKSTTHLSKNIYIHSNECTFTFSKSLVAERLGEINENKVPTIRIPFLLESLDADIAKTLNQLKQKGFTTIFVFCNSNLPTFLQEVQSVTADYFLFLRHISNIVIDVDGNQIVGSVIRTSESVKTQFNNRKYRWKIFSSEKAQIALALNEKQEIVPCRKEEAVFHCYLPTYEPSPYLFKINSDFSTDPSRKHITLDNRTEEALIESANLLFEALKVGVYSNNINVVQLIELIMQKNTFAKVPKFFEKQFQSLIQTNWLQMQDGKLISPKDYIKKSQFLNDSEWNWIRQHTPLKHTLPKVEVGILNILDNFVKQYTKDSYSINEWISMLSTIGFVEKAPDLILNKLYANLFKNVRNKILIAGEEFDISGCYYKNNDIPFHLSEASKDVLYMLLLDIKDQLTSSEIEWFIKMYDLETVESQDSFNLDVSLSNNESSKVTFDFSKGEYAQQNVKTELLSAIGNDIKVIKKSITRWRAAEHQCVEFEEMQGNIAKDVSKQNLGYDVVSVTSDKIERYIEVKSVKSRGAKISMTNNEYTAAHINGDNYFLCIIYEENNDVVFEYIQNPLENLKLEKVVRQWEWACEEYEGNIFKVSSD</sequence>
<dbReference type="AlphaFoldDB" id="A0A1G4EK02"/>
<dbReference type="NCBIfam" id="NF047352">
    <property type="entry name" value="P_loop_sacsin"/>
    <property type="match status" value="1"/>
</dbReference>
<evidence type="ECO:0000313" key="3">
    <source>
        <dbReference type="Proteomes" id="UP000195696"/>
    </source>
</evidence>
<feature type="domain" description="Protein NO VEIN C-terminal" evidence="1">
    <location>
        <begin position="591"/>
        <end position="667"/>
    </location>
</feature>